<keyword evidence="2" id="KW-0175">Coiled coil</keyword>
<dbReference type="PANTHER" id="PTHR30203:SF24">
    <property type="entry name" value="BLR4935 PROTEIN"/>
    <property type="match status" value="1"/>
</dbReference>
<evidence type="ECO:0000256" key="2">
    <source>
        <dbReference type="SAM" id="Coils"/>
    </source>
</evidence>
<organism evidence="4 5">
    <name type="scientific">Gimesia chilikensis</name>
    <dbReference type="NCBI Taxonomy" id="2605989"/>
    <lineage>
        <taxon>Bacteria</taxon>
        <taxon>Pseudomonadati</taxon>
        <taxon>Planctomycetota</taxon>
        <taxon>Planctomycetia</taxon>
        <taxon>Planctomycetales</taxon>
        <taxon>Planctomycetaceae</taxon>
        <taxon>Gimesia</taxon>
    </lineage>
</organism>
<sequence length="481" mass="53295" precursor="true">MRPLLTAVLLGIGLFTESCASSSYSTGKAMISDATSEREIPQEATIHQVRHINSDLKNPNDELVQINLTDTSSQVSKPTETQTLGLPELIDLTLDSNPRLAEVSWAIETARGRAIQAGLYPNPTVSVTGNEISDRTGPGGIWTAYAGQEFVTANKLDLDQAAALKRVDQASLNLMTERFQVFTKVRQAYFEALTLQKRSDILSNLVKLAEQSVNNSKALVKAKEAAELDVIQLEVDLERYRADLDATRKALPGAYRKLAASVGIQDMPIKHLSGELDLALEDYNLDQVSTYVLSIHPEIRSAQIGVEHARLILQRAKVEPIPNITVGTGYTRQSQNRSDDWDIGFSVPLPLWNKNQGNILSAETNINVAMNQTERVQNELMDQLAIAYSAYASARERAERYQVSILPKAQRTYELSMVAYQGGQFEYLRVLEAQRSVAEANLELIRSMSEMWLAASEIAGLMLEDQWPLAPVPPLPEKEQS</sequence>
<protein>
    <submittedName>
        <fullName evidence="4">Cobalt-zinc-cadmium resistance protein CzcC</fullName>
    </submittedName>
</protein>
<evidence type="ECO:0000256" key="3">
    <source>
        <dbReference type="SAM" id="SignalP"/>
    </source>
</evidence>
<dbReference type="SUPFAM" id="SSF56954">
    <property type="entry name" value="Outer membrane efflux proteins (OEP)"/>
    <property type="match status" value="1"/>
</dbReference>
<dbReference type="Pfam" id="PF02321">
    <property type="entry name" value="OEP"/>
    <property type="match status" value="2"/>
</dbReference>
<evidence type="ECO:0000313" key="5">
    <source>
        <dbReference type="Proteomes" id="UP000320421"/>
    </source>
</evidence>
<gene>
    <name evidence="4" type="primary">czcC_6</name>
    <name evidence="4" type="ORF">HG66A1_38250</name>
</gene>
<evidence type="ECO:0000313" key="4">
    <source>
        <dbReference type="EMBL" id="QDT22019.1"/>
    </source>
</evidence>
<dbReference type="AlphaFoldDB" id="A0A517PRM3"/>
<comment type="similarity">
    <text evidence="1">Belongs to the outer membrane factor (OMF) (TC 1.B.17) family.</text>
</comment>
<dbReference type="EMBL" id="CP036266">
    <property type="protein sequence ID" value="QDT22019.1"/>
    <property type="molecule type" value="Genomic_DNA"/>
</dbReference>
<keyword evidence="5" id="KW-1185">Reference proteome</keyword>
<dbReference type="OrthoDB" id="9791261at2"/>
<dbReference type="InterPro" id="IPR010131">
    <property type="entry name" value="MdtP/NodT-like"/>
</dbReference>
<dbReference type="Proteomes" id="UP000320421">
    <property type="component" value="Chromosome"/>
</dbReference>
<evidence type="ECO:0000256" key="1">
    <source>
        <dbReference type="ARBA" id="ARBA00007613"/>
    </source>
</evidence>
<reference evidence="4 5" key="1">
    <citation type="submission" date="2019-02" db="EMBL/GenBank/DDBJ databases">
        <title>Deep-cultivation of Planctomycetes and their phenomic and genomic characterization uncovers novel biology.</title>
        <authorList>
            <person name="Wiegand S."/>
            <person name="Jogler M."/>
            <person name="Boedeker C."/>
            <person name="Pinto D."/>
            <person name="Vollmers J."/>
            <person name="Rivas-Marin E."/>
            <person name="Kohn T."/>
            <person name="Peeters S.H."/>
            <person name="Heuer A."/>
            <person name="Rast P."/>
            <person name="Oberbeckmann S."/>
            <person name="Bunk B."/>
            <person name="Jeske O."/>
            <person name="Meyerdierks A."/>
            <person name="Storesund J.E."/>
            <person name="Kallscheuer N."/>
            <person name="Luecker S."/>
            <person name="Lage O.M."/>
            <person name="Pohl T."/>
            <person name="Merkel B.J."/>
            <person name="Hornburger P."/>
            <person name="Mueller R.-W."/>
            <person name="Bruemmer F."/>
            <person name="Labrenz M."/>
            <person name="Spormann A.M."/>
            <person name="Op den Camp H."/>
            <person name="Overmann J."/>
            <person name="Amann R."/>
            <person name="Jetten M.S.M."/>
            <person name="Mascher T."/>
            <person name="Medema M.H."/>
            <person name="Devos D.P."/>
            <person name="Kaster A.-K."/>
            <person name="Ovreas L."/>
            <person name="Rohde M."/>
            <person name="Galperin M.Y."/>
            <person name="Jogler C."/>
        </authorList>
    </citation>
    <scope>NUCLEOTIDE SEQUENCE [LARGE SCALE GENOMIC DNA]</scope>
    <source>
        <strain evidence="4 5">HG66A1</strain>
    </source>
</reference>
<dbReference type="RefSeq" id="WP_145187210.1">
    <property type="nucleotide sequence ID" value="NZ_CP036266.1"/>
</dbReference>
<dbReference type="PANTHER" id="PTHR30203">
    <property type="entry name" value="OUTER MEMBRANE CATION EFFLUX PROTEIN"/>
    <property type="match status" value="1"/>
</dbReference>
<dbReference type="Gene3D" id="1.20.1600.10">
    <property type="entry name" value="Outer membrane efflux proteins (OEP)"/>
    <property type="match status" value="1"/>
</dbReference>
<feature type="signal peptide" evidence="3">
    <location>
        <begin position="1"/>
        <end position="20"/>
    </location>
</feature>
<accession>A0A517PRM3</accession>
<dbReference type="InterPro" id="IPR003423">
    <property type="entry name" value="OMP_efflux"/>
</dbReference>
<keyword evidence="3" id="KW-0732">Signal</keyword>
<proteinExistence type="inferred from homology"/>
<feature type="chain" id="PRO_5022057328" evidence="3">
    <location>
        <begin position="21"/>
        <end position="481"/>
    </location>
</feature>
<name>A0A517PRM3_9PLAN</name>
<dbReference type="GO" id="GO:0015562">
    <property type="term" value="F:efflux transmembrane transporter activity"/>
    <property type="evidence" value="ECO:0007669"/>
    <property type="project" value="InterPro"/>
</dbReference>
<feature type="coiled-coil region" evidence="2">
    <location>
        <begin position="223"/>
        <end position="250"/>
    </location>
</feature>